<gene>
    <name evidence="2" type="ORF">L248_2691</name>
</gene>
<feature type="transmembrane region" description="Helical" evidence="1">
    <location>
        <begin position="231"/>
        <end position="250"/>
    </location>
</feature>
<reference evidence="3" key="1">
    <citation type="journal article" date="2013" name="Genome Announc.">
        <title>Whole-Genome Sequencing of Lactobacillus shenzhenensis Strain LY-73T.</title>
        <authorList>
            <person name="Lin Z."/>
            <person name="Liu Z."/>
            <person name="Yang R."/>
            <person name="Zou Y."/>
            <person name="Wan D."/>
            <person name="Chen J."/>
            <person name="Guo M."/>
            <person name="Zhao J."/>
            <person name="Fang C."/>
            <person name="Yang R."/>
            <person name="Liu F."/>
        </authorList>
    </citation>
    <scope>NUCLEOTIDE SEQUENCE [LARGE SCALE GENOMIC DNA]</scope>
    <source>
        <strain evidence="3">LY-73</strain>
    </source>
</reference>
<dbReference type="EMBL" id="KI271587">
    <property type="protein sequence ID" value="ERL65292.1"/>
    <property type="molecule type" value="Genomic_DNA"/>
</dbReference>
<dbReference type="Proteomes" id="UP000030647">
    <property type="component" value="Unassembled WGS sequence"/>
</dbReference>
<accession>U4TV56</accession>
<dbReference type="eggNOG" id="ENOG5032GSQ">
    <property type="taxonomic scope" value="Bacteria"/>
</dbReference>
<feature type="transmembrane region" description="Helical" evidence="1">
    <location>
        <begin position="193"/>
        <end position="211"/>
    </location>
</feature>
<keyword evidence="1" id="KW-0812">Transmembrane</keyword>
<feature type="transmembrane region" description="Helical" evidence="1">
    <location>
        <begin position="98"/>
        <end position="120"/>
    </location>
</feature>
<dbReference type="AlphaFoldDB" id="U4TV56"/>
<evidence type="ECO:0000313" key="3">
    <source>
        <dbReference type="Proteomes" id="UP000030647"/>
    </source>
</evidence>
<evidence type="ECO:0000256" key="1">
    <source>
        <dbReference type="SAM" id="Phobius"/>
    </source>
</evidence>
<keyword evidence="1" id="KW-1133">Transmembrane helix</keyword>
<feature type="transmembrane region" description="Helical" evidence="1">
    <location>
        <begin position="61"/>
        <end position="78"/>
    </location>
</feature>
<sequence>MDYFEHKLLSSWRIRILLIALFLVPVLHQQFSAKLSGDVVWSQTSLNLMMGFDYSSYSSLYYLMVPAVAGLIGNQIVFGSRSNLSPILERVRLGGRRYIMGSALVGALIGGLLVTGPVLVDWLIAFWRYPVIHIDPFVYQPILSSSAALFPLFLNHPVVYLLLYLLLLFLFSGLVTAFSVIMAWRTGSQLRGIGTAFIISLVWWVLTTVVGHSGWSPAIWLIPNQGYDPSFVLTVSFELAAGYAGISWWLRRLMHDDYLPTKS</sequence>
<dbReference type="STRING" id="1231336.L248_2691"/>
<feature type="transmembrane region" description="Helical" evidence="1">
    <location>
        <begin position="158"/>
        <end position="181"/>
    </location>
</feature>
<keyword evidence="3" id="KW-1185">Reference proteome</keyword>
<organism evidence="2 3">
    <name type="scientific">Schleiferilactobacillus shenzhenensis LY-73</name>
    <dbReference type="NCBI Taxonomy" id="1231336"/>
    <lineage>
        <taxon>Bacteria</taxon>
        <taxon>Bacillati</taxon>
        <taxon>Bacillota</taxon>
        <taxon>Bacilli</taxon>
        <taxon>Lactobacillales</taxon>
        <taxon>Lactobacillaceae</taxon>
        <taxon>Schleiferilactobacillus</taxon>
    </lineage>
</organism>
<evidence type="ECO:0000313" key="2">
    <source>
        <dbReference type="EMBL" id="ERL65292.1"/>
    </source>
</evidence>
<proteinExistence type="predicted"/>
<name>U4TV56_9LACO</name>
<dbReference type="HOGENOM" id="CLU_092382_0_0_9"/>
<protein>
    <submittedName>
        <fullName evidence="2">Uncharacterized protein</fullName>
    </submittedName>
</protein>
<keyword evidence="1" id="KW-0472">Membrane</keyword>